<dbReference type="PANTHER" id="PTHR43767">
    <property type="entry name" value="LONG-CHAIN-FATTY-ACID--COA LIGASE"/>
    <property type="match status" value="1"/>
</dbReference>
<evidence type="ECO:0000313" key="3">
    <source>
        <dbReference type="EMBL" id="KPW21178.1"/>
    </source>
</evidence>
<gene>
    <name evidence="3" type="ORF">ALO91_00716</name>
</gene>
<dbReference type="Gene3D" id="3.40.50.12780">
    <property type="entry name" value="N-terminal domain of ligase-like"/>
    <property type="match status" value="1"/>
</dbReference>
<dbReference type="Pfam" id="PF13193">
    <property type="entry name" value="AMP-binding_C"/>
    <property type="match status" value="1"/>
</dbReference>
<dbReference type="SUPFAM" id="SSF56801">
    <property type="entry name" value="Acetyl-CoA synthetase-like"/>
    <property type="match status" value="1"/>
</dbReference>
<evidence type="ECO:0000259" key="2">
    <source>
        <dbReference type="Pfam" id="PF13193"/>
    </source>
</evidence>
<feature type="domain" description="AMP-binding enzyme C-terminal" evidence="2">
    <location>
        <begin position="433"/>
        <end position="509"/>
    </location>
</feature>
<name>A0A0P9HK55_PSESX</name>
<dbReference type="PANTHER" id="PTHR43767:SF7">
    <property type="entry name" value="MEDIUM_LONG-CHAIN-FATTY-ACID--COA LIGASE FADD8"/>
    <property type="match status" value="1"/>
</dbReference>
<dbReference type="InterPro" id="IPR045851">
    <property type="entry name" value="AMP-bd_C_sf"/>
</dbReference>
<dbReference type="InterPro" id="IPR000873">
    <property type="entry name" value="AMP-dep_synth/lig_dom"/>
</dbReference>
<dbReference type="PATRIC" id="fig|199198.5.peg.1025"/>
<dbReference type="Gene3D" id="3.30.300.30">
    <property type="match status" value="1"/>
</dbReference>
<dbReference type="AlphaFoldDB" id="A0A0P9HK55"/>
<dbReference type="InterPro" id="IPR025110">
    <property type="entry name" value="AMP-bd_C"/>
</dbReference>
<organism evidence="3 4">
    <name type="scientific">Pseudomonas syringae pv. aceris</name>
    <dbReference type="NCBI Taxonomy" id="199198"/>
    <lineage>
        <taxon>Bacteria</taxon>
        <taxon>Pseudomonadati</taxon>
        <taxon>Pseudomonadota</taxon>
        <taxon>Gammaproteobacteria</taxon>
        <taxon>Pseudomonadales</taxon>
        <taxon>Pseudomonadaceae</taxon>
        <taxon>Pseudomonas</taxon>
        <taxon>Pseudomonas syringae</taxon>
    </lineage>
</organism>
<accession>A0A0P9HK55</accession>
<dbReference type="Pfam" id="PF00501">
    <property type="entry name" value="AMP-binding"/>
    <property type="match status" value="1"/>
</dbReference>
<evidence type="ECO:0000259" key="1">
    <source>
        <dbReference type="Pfam" id="PF00501"/>
    </source>
</evidence>
<dbReference type="GO" id="GO:0016877">
    <property type="term" value="F:ligase activity, forming carbon-sulfur bonds"/>
    <property type="evidence" value="ECO:0007669"/>
    <property type="project" value="UniProtKB-ARBA"/>
</dbReference>
<sequence>MEAVRLGREQTCVRGPPLMNVKDTLLQAVKAFSDRPAVCDGERSHSYQQVWTRACRLANGLLAWGFEPGTRVAVLEDNSIESLDVVVGLAIAGFVRVPLYAGSALAIQMNIVEHTNCQALIVSPAHADTAREMHRQDPKLRLLTYGASYETWLASADDSDPNINVSDEDLFIIRHSGGTTGVPKGVPISHRTWLYSIYEWSYSLPPLSPSDVFLQVSPLSHGAGYLLLPTWIAGACTLVRPAFDAADCLQCLTKYRVTYSFFGPADLNVLTRFASAAAVPPQNWLKAVITGGSPIAESTIRRLHKCFGQVLYQYYGQVEAGIISVMPPLNLDEVSLGDSRLQSCGRPRHDVQVCVLDDACEALPPGQVGEIAIRGHGVMSGYWKNPQKTATKFNQGWLLTGDLGRIDEQHYLYLLDRKEEMVVSSGMNIYPNEVENVLMGHTQVLEAVVFGVPDENCGEALQAICVLRQGANTDAKVLAELCRQALGEFKTPQKIVLQHEPLPRSAVGKIQRRAIRANWWGNTERFIHAV</sequence>
<dbReference type="PROSITE" id="PS00455">
    <property type="entry name" value="AMP_BINDING"/>
    <property type="match status" value="1"/>
</dbReference>
<dbReference type="InterPro" id="IPR020845">
    <property type="entry name" value="AMP-binding_CS"/>
</dbReference>
<feature type="domain" description="AMP-dependent synthetase/ligase" evidence="1">
    <location>
        <begin position="27"/>
        <end position="383"/>
    </location>
</feature>
<keyword evidence="3" id="KW-0436">Ligase</keyword>
<dbReference type="Proteomes" id="UP000050297">
    <property type="component" value="Unassembled WGS sequence"/>
</dbReference>
<dbReference type="InterPro" id="IPR050237">
    <property type="entry name" value="ATP-dep_AMP-bd_enzyme"/>
</dbReference>
<dbReference type="EMBL" id="LJPM01000227">
    <property type="protein sequence ID" value="KPW21178.1"/>
    <property type="molecule type" value="Genomic_DNA"/>
</dbReference>
<comment type="caution">
    <text evidence="3">The sequence shown here is derived from an EMBL/GenBank/DDBJ whole genome shotgun (WGS) entry which is preliminary data.</text>
</comment>
<evidence type="ECO:0000313" key="4">
    <source>
        <dbReference type="Proteomes" id="UP000050297"/>
    </source>
</evidence>
<reference evidence="3 4" key="1">
    <citation type="submission" date="2015-09" db="EMBL/GenBank/DDBJ databases">
        <title>Genome announcement of multiple Pseudomonas syringae strains.</title>
        <authorList>
            <person name="Thakur S."/>
            <person name="Wang P.W."/>
            <person name="Gong Y."/>
            <person name="Weir B.S."/>
            <person name="Guttman D.S."/>
        </authorList>
    </citation>
    <scope>NUCLEOTIDE SEQUENCE [LARGE SCALE GENOMIC DNA]</scope>
    <source>
        <strain evidence="3 4">ICMP2802</strain>
    </source>
</reference>
<protein>
    <submittedName>
        <fullName evidence="3">AMP-dependent synthetase and ligase</fullName>
    </submittedName>
</protein>
<dbReference type="InterPro" id="IPR042099">
    <property type="entry name" value="ANL_N_sf"/>
</dbReference>
<proteinExistence type="predicted"/>